<dbReference type="RefSeq" id="WP_089300422.1">
    <property type="nucleotide sequence ID" value="NZ_FZNW01000005.1"/>
</dbReference>
<evidence type="ECO:0000256" key="4">
    <source>
        <dbReference type="ARBA" id="ARBA00023136"/>
    </source>
</evidence>
<keyword evidence="2" id="KW-1003">Cell membrane</keyword>
<evidence type="ECO:0000256" key="6">
    <source>
        <dbReference type="ARBA" id="ARBA00023288"/>
    </source>
</evidence>
<comment type="subcellular location">
    <subcellularLocation>
        <location evidence="1">Cell membrane</location>
        <topology evidence="1">Lipid-anchor</topology>
    </subcellularLocation>
</comment>
<name>A0A238W472_9PSEU</name>
<dbReference type="OrthoDB" id="3692710at2"/>
<evidence type="ECO:0000256" key="5">
    <source>
        <dbReference type="ARBA" id="ARBA00023139"/>
    </source>
</evidence>
<keyword evidence="4" id="KW-0472">Membrane</keyword>
<dbReference type="AlphaFoldDB" id="A0A238W472"/>
<evidence type="ECO:0000256" key="3">
    <source>
        <dbReference type="ARBA" id="ARBA00022729"/>
    </source>
</evidence>
<feature type="region of interest" description="Disordered" evidence="7">
    <location>
        <begin position="178"/>
        <end position="202"/>
    </location>
</feature>
<evidence type="ECO:0000313" key="9">
    <source>
        <dbReference type="EMBL" id="SNR41201.1"/>
    </source>
</evidence>
<dbReference type="Gene3D" id="3.30.2030.20">
    <property type="match status" value="1"/>
</dbReference>
<dbReference type="Proteomes" id="UP000198348">
    <property type="component" value="Unassembled WGS sequence"/>
</dbReference>
<evidence type="ECO:0000256" key="8">
    <source>
        <dbReference type="SAM" id="SignalP"/>
    </source>
</evidence>
<keyword evidence="10" id="KW-1185">Reference proteome</keyword>
<dbReference type="GO" id="GO:0005886">
    <property type="term" value="C:plasma membrane"/>
    <property type="evidence" value="ECO:0007669"/>
    <property type="project" value="UniProtKB-SubCell"/>
</dbReference>
<gene>
    <name evidence="9" type="ORF">SAMN06265360_10589</name>
</gene>
<feature type="chain" id="PRO_5039245750" evidence="8">
    <location>
        <begin position="21"/>
        <end position="202"/>
    </location>
</feature>
<evidence type="ECO:0000256" key="1">
    <source>
        <dbReference type="ARBA" id="ARBA00004193"/>
    </source>
</evidence>
<proteinExistence type="predicted"/>
<evidence type="ECO:0000313" key="10">
    <source>
        <dbReference type="Proteomes" id="UP000198348"/>
    </source>
</evidence>
<dbReference type="Pfam" id="PF16708">
    <property type="entry name" value="LppA"/>
    <property type="match status" value="1"/>
</dbReference>
<protein>
    <submittedName>
        <fullName evidence="9">Lipoprotein</fullName>
    </submittedName>
</protein>
<evidence type="ECO:0000256" key="7">
    <source>
        <dbReference type="SAM" id="MobiDB-lite"/>
    </source>
</evidence>
<accession>A0A238W472</accession>
<keyword evidence="3 8" id="KW-0732">Signal</keyword>
<reference evidence="9 10" key="1">
    <citation type="submission" date="2017-06" db="EMBL/GenBank/DDBJ databases">
        <authorList>
            <person name="Kim H.J."/>
            <person name="Triplett B.A."/>
        </authorList>
    </citation>
    <scope>NUCLEOTIDE SEQUENCE [LARGE SCALE GENOMIC DNA]</scope>
    <source>
        <strain evidence="9 10">DSM 45207</strain>
    </source>
</reference>
<evidence type="ECO:0000256" key="2">
    <source>
        <dbReference type="ARBA" id="ARBA00022475"/>
    </source>
</evidence>
<dbReference type="EMBL" id="FZNW01000005">
    <property type="protein sequence ID" value="SNR41201.1"/>
    <property type="molecule type" value="Genomic_DNA"/>
</dbReference>
<organism evidence="9 10">
    <name type="scientific">Haloechinothrix alba</name>
    <dbReference type="NCBI Taxonomy" id="664784"/>
    <lineage>
        <taxon>Bacteria</taxon>
        <taxon>Bacillati</taxon>
        <taxon>Actinomycetota</taxon>
        <taxon>Actinomycetes</taxon>
        <taxon>Pseudonocardiales</taxon>
        <taxon>Pseudonocardiaceae</taxon>
        <taxon>Haloechinothrix</taxon>
    </lineage>
</organism>
<sequence length="202" mass="22669">MTTRIVAALSSTALIALSLANCTKDPTDTNDMNLDEQYEQLAQRPDRDEAKNNYESLQEDVRSALRDRFELPEWEKGGSEESASPACTEFPEIGGWDAGKVTLQNWVTEESITIDSWPDAKAAVQDITGEHGFDQVTLDVEQSDNLTYELMDNWGAKLTLMSGRSSNTVVSIRTGCHLRPEAKERGRPISKEERREMPEESR</sequence>
<keyword evidence="5" id="KW-0564">Palmitate</keyword>
<dbReference type="InterPro" id="IPR032018">
    <property type="entry name" value="LppA/LppB/LprP"/>
</dbReference>
<keyword evidence="6 9" id="KW-0449">Lipoprotein</keyword>
<feature type="signal peptide" evidence="8">
    <location>
        <begin position="1"/>
        <end position="20"/>
    </location>
</feature>